<feature type="signal peptide" evidence="2">
    <location>
        <begin position="1"/>
        <end position="16"/>
    </location>
</feature>
<reference evidence="4 5" key="1">
    <citation type="journal article" date="2016" name="Mol. Biol. Evol.">
        <title>Comparative Genomics of Early-Diverging Mushroom-Forming Fungi Provides Insights into the Origins of Lignocellulose Decay Capabilities.</title>
        <authorList>
            <person name="Nagy L.G."/>
            <person name="Riley R."/>
            <person name="Tritt A."/>
            <person name="Adam C."/>
            <person name="Daum C."/>
            <person name="Floudas D."/>
            <person name="Sun H."/>
            <person name="Yadav J.S."/>
            <person name="Pangilinan J."/>
            <person name="Larsson K.H."/>
            <person name="Matsuura K."/>
            <person name="Barry K."/>
            <person name="Labutti K."/>
            <person name="Kuo R."/>
            <person name="Ohm R.A."/>
            <person name="Bhattacharya S.S."/>
            <person name="Shirouzu T."/>
            <person name="Yoshinaga Y."/>
            <person name="Martin F.M."/>
            <person name="Grigoriev I.V."/>
            <person name="Hibbett D.S."/>
        </authorList>
    </citation>
    <scope>NUCLEOTIDE SEQUENCE [LARGE SCALE GENOMIC DNA]</scope>
    <source>
        <strain evidence="4 5">CBS 109695</strain>
    </source>
</reference>
<accession>A0A166PV75</accession>
<comment type="similarity">
    <text evidence="1">Belongs to the 'GDXG' lipolytic enzyme family.</text>
</comment>
<dbReference type="AlphaFoldDB" id="A0A166PV75"/>
<dbReference type="ESTHER" id="9homo-a0a166pv75">
    <property type="family name" value="Fungal_carboxylesterase_lipase"/>
</dbReference>
<dbReference type="Proteomes" id="UP000076532">
    <property type="component" value="Unassembled WGS sequence"/>
</dbReference>
<dbReference type="GO" id="GO:0016787">
    <property type="term" value="F:hydrolase activity"/>
    <property type="evidence" value="ECO:0007669"/>
    <property type="project" value="InterPro"/>
</dbReference>
<keyword evidence="5" id="KW-1185">Reference proteome</keyword>
<dbReference type="Gene3D" id="3.40.50.1820">
    <property type="entry name" value="alpha/beta hydrolase"/>
    <property type="match status" value="1"/>
</dbReference>
<dbReference type="STRING" id="436010.A0A166PV75"/>
<evidence type="ECO:0000256" key="2">
    <source>
        <dbReference type="SAM" id="SignalP"/>
    </source>
</evidence>
<evidence type="ECO:0000256" key="1">
    <source>
        <dbReference type="ARBA" id="ARBA00010515"/>
    </source>
</evidence>
<feature type="domain" description="Carboxylesterase type B" evidence="3">
    <location>
        <begin position="27"/>
        <end position="488"/>
    </location>
</feature>
<dbReference type="InterPro" id="IPR029058">
    <property type="entry name" value="AB_hydrolase_fold"/>
</dbReference>
<organism evidence="4 5">
    <name type="scientific">Athelia psychrophila</name>
    <dbReference type="NCBI Taxonomy" id="1759441"/>
    <lineage>
        <taxon>Eukaryota</taxon>
        <taxon>Fungi</taxon>
        <taxon>Dikarya</taxon>
        <taxon>Basidiomycota</taxon>
        <taxon>Agaricomycotina</taxon>
        <taxon>Agaricomycetes</taxon>
        <taxon>Agaricomycetidae</taxon>
        <taxon>Atheliales</taxon>
        <taxon>Atheliaceae</taxon>
        <taxon>Athelia</taxon>
    </lineage>
</organism>
<evidence type="ECO:0000313" key="5">
    <source>
        <dbReference type="Proteomes" id="UP000076532"/>
    </source>
</evidence>
<keyword evidence="2" id="KW-0732">Signal</keyword>
<protein>
    <submittedName>
        <fullName evidence="4">Alpha beta-hydrolase</fullName>
    </submittedName>
</protein>
<dbReference type="OrthoDB" id="408631at2759"/>
<proteinExistence type="inferred from homology"/>
<dbReference type="InterPro" id="IPR002018">
    <property type="entry name" value="CarbesteraseB"/>
</dbReference>
<dbReference type="EMBL" id="KV417514">
    <property type="protein sequence ID" value="KZP26483.1"/>
    <property type="molecule type" value="Genomic_DNA"/>
</dbReference>
<dbReference type="PROSITE" id="PS00941">
    <property type="entry name" value="CARBOXYLESTERASE_B_2"/>
    <property type="match status" value="1"/>
</dbReference>
<dbReference type="PROSITE" id="PS01173">
    <property type="entry name" value="LIPASE_GDXG_HIS"/>
    <property type="match status" value="1"/>
</dbReference>
<gene>
    <name evidence="4" type="ORF">FIBSPDRAFT_346374</name>
</gene>
<dbReference type="PANTHER" id="PTHR11559">
    <property type="entry name" value="CARBOXYLESTERASE"/>
    <property type="match status" value="1"/>
</dbReference>
<name>A0A166PV75_9AGAM</name>
<dbReference type="Pfam" id="PF00135">
    <property type="entry name" value="COesterase"/>
    <property type="match status" value="1"/>
</dbReference>
<sequence length="534" mass="56106">MHSLLVVAGLALQALALTSTTDASTTAIVTLDYATYQGSTNTTNNITSFLGVRYGAPPIGSLRFQAPQKPANVTGVQSATALPPKCYQAGTGTSPTNPLLAKREADTVASSEDCLFLDVIVPNFGTASELPVVVFIHGGGYVSGSVAAYPQTDLTVDSGNNAIVVLIQYRLGVFGFLSGPEVKANGALNAGLLDQNLALQWVRAHIYKFGGDLAKVTIWGESGAGGVYQHIVAHGGQTSPPLFRAAMTSSTALPPQYLGDAPILATIYNQVASGAGCANATDTFTCLVASPAATLSTVGNDVVVGGFFGTFTFGPVIDGTFIVERPTDTLKKGLHNGDVLLSVTNSYEGRDFVDTSPAVTNITQFAQDVFPLLTPAQMTAVAAEYAKYNATLPTVEQQAIALMGEATFICPTYYLLNAFNGSSYKGEFAIPPGNHGNDLSYYFFSWIPSFNDPTFIASFSSAFLDTAISLNPNNHTNPASITPQWNVWDAKSGGLEMLFNKTSAGALTIKAVGTNAGVLARCTFWESLTANTWQ</sequence>
<evidence type="ECO:0000259" key="3">
    <source>
        <dbReference type="Pfam" id="PF00135"/>
    </source>
</evidence>
<feature type="chain" id="PRO_5007878416" evidence="2">
    <location>
        <begin position="17"/>
        <end position="534"/>
    </location>
</feature>
<dbReference type="InterPro" id="IPR002168">
    <property type="entry name" value="Lipase_GDXG_HIS_AS"/>
</dbReference>
<dbReference type="InterPro" id="IPR050309">
    <property type="entry name" value="Type-B_Carboxylest/Lipase"/>
</dbReference>
<evidence type="ECO:0000313" key="4">
    <source>
        <dbReference type="EMBL" id="KZP26483.1"/>
    </source>
</evidence>
<dbReference type="InterPro" id="IPR019819">
    <property type="entry name" value="Carboxylesterase_B_CS"/>
</dbReference>
<dbReference type="SUPFAM" id="SSF53474">
    <property type="entry name" value="alpha/beta-Hydrolases"/>
    <property type="match status" value="1"/>
</dbReference>